<proteinExistence type="inferred from homology"/>
<dbReference type="Pfam" id="PF00343">
    <property type="entry name" value="Phosphorylase"/>
    <property type="match status" value="1"/>
</dbReference>
<keyword evidence="3" id="KW-0021">Allosteric enzyme</keyword>
<reference evidence="6" key="1">
    <citation type="submission" date="2018-12" db="EMBL/GenBank/DDBJ databases">
        <title>Novel natural products biosynthetic potential of the class Ktedonobacteria.</title>
        <authorList>
            <person name="Zheng Y."/>
            <person name="Saitou A."/>
            <person name="Wang C.M."/>
            <person name="Toyoda A."/>
            <person name="Minakuchi Y."/>
            <person name="Sekiguchi Y."/>
            <person name="Ueda K."/>
            <person name="Takano H."/>
            <person name="Sakai Y."/>
            <person name="Yokota A."/>
            <person name="Yabe S."/>
        </authorList>
    </citation>
    <scope>NUCLEOTIDE SEQUENCE</scope>
    <source>
        <strain evidence="6">A3-2</strain>
    </source>
</reference>
<evidence type="ECO:0000256" key="1">
    <source>
        <dbReference type="ARBA" id="ARBA00001275"/>
    </source>
</evidence>
<dbReference type="SUPFAM" id="SSF53756">
    <property type="entry name" value="UDP-Glycosyltransferase/glycogen phosphorylase"/>
    <property type="match status" value="1"/>
</dbReference>
<dbReference type="GO" id="GO:0030170">
    <property type="term" value="F:pyridoxal phosphate binding"/>
    <property type="evidence" value="ECO:0007669"/>
    <property type="project" value="InterPro"/>
</dbReference>
<dbReference type="InterPro" id="IPR011834">
    <property type="entry name" value="Agluc_phsphrylas"/>
</dbReference>
<organism evidence="6">
    <name type="scientific">Thermogemmatispora argillosa</name>
    <dbReference type="NCBI Taxonomy" id="2045280"/>
    <lineage>
        <taxon>Bacteria</taxon>
        <taxon>Bacillati</taxon>
        <taxon>Chloroflexota</taxon>
        <taxon>Ktedonobacteria</taxon>
        <taxon>Thermogemmatisporales</taxon>
        <taxon>Thermogemmatisporaceae</taxon>
        <taxon>Thermogemmatispora</taxon>
    </lineage>
</organism>
<protein>
    <submittedName>
        <fullName evidence="6">Alpha-1,4 glucan phosphorylase</fullName>
    </submittedName>
</protein>
<dbReference type="PANTHER" id="PTHR42655:SF1">
    <property type="entry name" value="GLYCOGEN PHOSPHORYLASE"/>
    <property type="match status" value="1"/>
</dbReference>
<dbReference type="AlphaFoldDB" id="A0A455T7Y5"/>
<dbReference type="PIRSF" id="PIRSF000460">
    <property type="entry name" value="Pprylas_GlgP"/>
    <property type="match status" value="1"/>
</dbReference>
<dbReference type="InterPro" id="IPR000811">
    <property type="entry name" value="Glyco_trans_35"/>
</dbReference>
<evidence type="ECO:0000313" key="6">
    <source>
        <dbReference type="EMBL" id="BBH95562.1"/>
    </source>
</evidence>
<comment type="similarity">
    <text evidence="2">Belongs to the glycogen phosphorylase family.</text>
</comment>
<dbReference type="PANTHER" id="PTHR42655">
    <property type="entry name" value="GLYCOGEN PHOSPHORYLASE"/>
    <property type="match status" value="1"/>
</dbReference>
<evidence type="ECO:0000256" key="2">
    <source>
        <dbReference type="ARBA" id="ARBA00006047"/>
    </source>
</evidence>
<dbReference type="GO" id="GO:0005975">
    <property type="term" value="P:carbohydrate metabolic process"/>
    <property type="evidence" value="ECO:0007669"/>
    <property type="project" value="InterPro"/>
</dbReference>
<sequence>MISVKVFGRMTVFPIMPARISRLYELAYNLWWSWHPEACALYSTLDPELWETVGHNPVHFLSEVRPQYLEKAAHNPQYLQAYDRVLEEFDRYMHPAPGSTWFARTYPELTQCVIAYFSAEFGLHEALPIYSGGLGILAGDHCKEASDLGLPLVGVGFLYPQGYFRQSITREGIQEAFYDKLIFSQVPATPACGPDGNEVLISVDLPGRRIHAKVWRVQVGRIPLYLLDTDVEPNAPADRELAARLYGGDREMRISQEIVLGIGGVRALRALGISPAVWHINEGHAAFLNLERCRELVACGLTFREAREVVAASSLFTTHTPVPAGNDTFSYDLIDKYFNTYWGQLGLSREQFLEVAREDHGWGPTYGMTVLALRLTGQHNGVSKLHGAVSRRMWQFLWPGVDPDEVPIDSITNGIHTLSWVAPEMNALFQRYLGPDWAEHVDEPDLWNRVLEIPDEELWQVHLQRKRLLIDYVRRRLKQQHLRLGEGPLQMAEFERMLDPDALLIGFARRFATYKRATLIFRNLERLKRIMNNPERPVQIIFAGKAHPADEPGKALIEQVYRISRSDDFRGKVIFLENYDIDMARYLVAGTDLWLNNPIRPHEASGTSGQKAALNGQPNCSVLDGWWAEAYNGRNGWAIGEEREYHNPDIQDEADSLSLYDLLEGEIIPTYYERDLANSGLPHRWISYMKEAIRSCAPHFSTRRMVKEYTTRFYVPQIQQGQRVEQNAYELARALAQWKERIQRHWDSLALYVEGRREGQLSLGESIEVRAWVRAQEITPDDLLVELVYGESSDGEQVTSQRAIPMQYRHQEQDGSYRYEARLQPEESGSLVYGVRVLPNHPLLAGKHDMGLVRWA</sequence>
<dbReference type="Gene3D" id="3.40.50.2000">
    <property type="entry name" value="Glycogen Phosphorylase B"/>
    <property type="match status" value="3"/>
</dbReference>
<dbReference type="NCBIfam" id="TIGR02094">
    <property type="entry name" value="more_P_ylases"/>
    <property type="match status" value="1"/>
</dbReference>
<evidence type="ECO:0000256" key="3">
    <source>
        <dbReference type="ARBA" id="ARBA00022533"/>
    </source>
</evidence>
<dbReference type="EMBL" id="AP019377">
    <property type="protein sequence ID" value="BBH95562.1"/>
    <property type="molecule type" value="Genomic_DNA"/>
</dbReference>
<gene>
    <name evidence="6" type="ORF">KTA_37610</name>
</gene>
<keyword evidence="4" id="KW-0663">Pyridoxal phosphate</keyword>
<dbReference type="GO" id="GO:0008184">
    <property type="term" value="F:glycogen phosphorylase activity"/>
    <property type="evidence" value="ECO:0007669"/>
    <property type="project" value="InterPro"/>
</dbReference>
<evidence type="ECO:0000259" key="5">
    <source>
        <dbReference type="Pfam" id="PF11897"/>
    </source>
</evidence>
<comment type="catalytic activity">
    <reaction evidence="1">
        <text>[(1-&gt;4)-alpha-D-glucosyl](n) + phosphate = [(1-&gt;4)-alpha-D-glucosyl](n-1) + alpha-D-glucose 1-phosphate</text>
        <dbReference type="Rhea" id="RHEA:41732"/>
        <dbReference type="Rhea" id="RHEA-COMP:9584"/>
        <dbReference type="Rhea" id="RHEA-COMP:9586"/>
        <dbReference type="ChEBI" id="CHEBI:15444"/>
        <dbReference type="ChEBI" id="CHEBI:43474"/>
        <dbReference type="ChEBI" id="CHEBI:58601"/>
        <dbReference type="EC" id="2.4.1.1"/>
    </reaction>
</comment>
<dbReference type="InterPro" id="IPR052182">
    <property type="entry name" value="Glycogen/Maltodextrin_Phosph"/>
</dbReference>
<feature type="domain" description="DUF3417" evidence="5">
    <location>
        <begin position="16"/>
        <end position="127"/>
    </location>
</feature>
<evidence type="ECO:0000256" key="4">
    <source>
        <dbReference type="PIRSR" id="PIRSR000460-1"/>
    </source>
</evidence>
<dbReference type="Pfam" id="PF11897">
    <property type="entry name" value="DUF3417"/>
    <property type="match status" value="1"/>
</dbReference>
<accession>A0A455T7Y5</accession>
<dbReference type="InterPro" id="IPR024517">
    <property type="entry name" value="Glycogen_phosphorylase_DUF3417"/>
</dbReference>
<feature type="modified residue" description="N6-(pyridoxal phosphate)lysine" evidence="4">
    <location>
        <position position="611"/>
    </location>
</feature>
<name>A0A455T7Y5_9CHLR</name>